<dbReference type="InterPro" id="IPR023346">
    <property type="entry name" value="Lysozyme-like_dom_sf"/>
</dbReference>
<dbReference type="PANTHER" id="PTHR32282:SF34">
    <property type="entry name" value="PENICILLIN-BINDING PROTEIN 1A"/>
    <property type="match status" value="1"/>
</dbReference>
<feature type="compositionally biased region" description="Pro residues" evidence="9">
    <location>
        <begin position="714"/>
        <end position="732"/>
    </location>
</feature>
<dbReference type="Gene3D" id="3.40.710.10">
    <property type="entry name" value="DD-peptidase/beta-lactamase superfamily"/>
    <property type="match status" value="1"/>
</dbReference>
<evidence type="ECO:0000256" key="1">
    <source>
        <dbReference type="ARBA" id="ARBA00022645"/>
    </source>
</evidence>
<dbReference type="Proteomes" id="UP000612899">
    <property type="component" value="Unassembled WGS sequence"/>
</dbReference>
<protein>
    <submittedName>
        <fullName evidence="13">Penicillin-binding protein</fullName>
    </submittedName>
</protein>
<keyword evidence="5" id="KW-0378">Hydrolase</keyword>
<evidence type="ECO:0000313" key="13">
    <source>
        <dbReference type="EMBL" id="GIH08955.1"/>
    </source>
</evidence>
<keyword evidence="2" id="KW-0645">Protease</keyword>
<proteinExistence type="predicted"/>
<dbReference type="InterPro" id="IPR050396">
    <property type="entry name" value="Glycosyltr_51/Transpeptidase"/>
</dbReference>
<feature type="region of interest" description="Disordered" evidence="9">
    <location>
        <begin position="693"/>
        <end position="757"/>
    </location>
</feature>
<reference evidence="13" key="1">
    <citation type="submission" date="2021-01" db="EMBL/GenBank/DDBJ databases">
        <title>Whole genome shotgun sequence of Rhizocola hellebori NBRC 109834.</title>
        <authorList>
            <person name="Komaki H."/>
            <person name="Tamura T."/>
        </authorList>
    </citation>
    <scope>NUCLEOTIDE SEQUENCE</scope>
    <source>
        <strain evidence="13">NBRC 109834</strain>
    </source>
</reference>
<name>A0A8J3QDU6_9ACTN</name>
<keyword evidence="10" id="KW-0812">Transmembrane</keyword>
<dbReference type="InterPro" id="IPR012338">
    <property type="entry name" value="Beta-lactam/transpept-like"/>
</dbReference>
<keyword evidence="10" id="KW-0472">Membrane</keyword>
<evidence type="ECO:0000256" key="3">
    <source>
        <dbReference type="ARBA" id="ARBA00022676"/>
    </source>
</evidence>
<feature type="compositionally biased region" description="Low complexity" evidence="9">
    <location>
        <begin position="748"/>
        <end position="757"/>
    </location>
</feature>
<feature type="transmembrane region" description="Helical" evidence="10">
    <location>
        <begin position="31"/>
        <end position="54"/>
    </location>
</feature>
<dbReference type="GO" id="GO:0009002">
    <property type="term" value="F:serine-type D-Ala-D-Ala carboxypeptidase activity"/>
    <property type="evidence" value="ECO:0007669"/>
    <property type="project" value="UniProtKB-EC"/>
</dbReference>
<evidence type="ECO:0000256" key="7">
    <source>
        <dbReference type="ARBA" id="ARBA00034000"/>
    </source>
</evidence>
<keyword evidence="1" id="KW-0121">Carboxypeptidase</keyword>
<dbReference type="AlphaFoldDB" id="A0A8J3QDU6"/>
<dbReference type="InterPro" id="IPR036950">
    <property type="entry name" value="PBP_transglycosylase"/>
</dbReference>
<keyword evidence="4" id="KW-0808">Transferase</keyword>
<dbReference type="InterPro" id="IPR001460">
    <property type="entry name" value="PCN-bd_Tpept"/>
</dbReference>
<keyword evidence="3" id="KW-0328">Glycosyltransferase</keyword>
<dbReference type="GO" id="GO:0008658">
    <property type="term" value="F:penicillin binding"/>
    <property type="evidence" value="ECO:0007669"/>
    <property type="project" value="InterPro"/>
</dbReference>
<dbReference type="Gene3D" id="1.10.3810.10">
    <property type="entry name" value="Biosynthetic peptidoglycan transglycosylase-like"/>
    <property type="match status" value="1"/>
</dbReference>
<comment type="catalytic activity">
    <reaction evidence="8">
        <text>[GlcNAc-(1-&gt;4)-Mur2Ac(oyl-L-Ala-gamma-D-Glu-L-Lys-D-Ala-D-Ala)](n)-di-trans,octa-cis-undecaprenyl diphosphate + beta-D-GlcNAc-(1-&gt;4)-Mur2Ac(oyl-L-Ala-gamma-D-Glu-L-Lys-D-Ala-D-Ala)-di-trans,octa-cis-undecaprenyl diphosphate = [GlcNAc-(1-&gt;4)-Mur2Ac(oyl-L-Ala-gamma-D-Glu-L-Lys-D-Ala-D-Ala)](n+1)-di-trans,octa-cis-undecaprenyl diphosphate + di-trans,octa-cis-undecaprenyl diphosphate + H(+)</text>
        <dbReference type="Rhea" id="RHEA:23708"/>
        <dbReference type="Rhea" id="RHEA-COMP:9602"/>
        <dbReference type="Rhea" id="RHEA-COMP:9603"/>
        <dbReference type="ChEBI" id="CHEBI:15378"/>
        <dbReference type="ChEBI" id="CHEBI:58405"/>
        <dbReference type="ChEBI" id="CHEBI:60033"/>
        <dbReference type="ChEBI" id="CHEBI:78435"/>
        <dbReference type="EC" id="2.4.99.28"/>
    </reaction>
</comment>
<keyword evidence="10" id="KW-1133">Transmembrane helix</keyword>
<dbReference type="SUPFAM" id="SSF53955">
    <property type="entry name" value="Lysozyme-like"/>
    <property type="match status" value="1"/>
</dbReference>
<keyword evidence="14" id="KW-1185">Reference proteome</keyword>
<feature type="domain" description="Penicillin-binding protein transpeptidase" evidence="11">
    <location>
        <begin position="366"/>
        <end position="644"/>
    </location>
</feature>
<evidence type="ECO:0000256" key="5">
    <source>
        <dbReference type="ARBA" id="ARBA00022801"/>
    </source>
</evidence>
<comment type="catalytic activity">
    <reaction evidence="7">
        <text>Preferential cleavage: (Ac)2-L-Lys-D-Ala-|-D-Ala. Also transpeptidation of peptidyl-alanyl moieties that are N-acyl substituents of D-alanine.</text>
        <dbReference type="EC" id="3.4.16.4"/>
    </reaction>
</comment>
<evidence type="ECO:0000256" key="9">
    <source>
        <dbReference type="SAM" id="MobiDB-lite"/>
    </source>
</evidence>
<evidence type="ECO:0000256" key="2">
    <source>
        <dbReference type="ARBA" id="ARBA00022670"/>
    </source>
</evidence>
<feature type="domain" description="Glycosyl transferase family 51" evidence="12">
    <location>
        <begin position="79"/>
        <end position="259"/>
    </location>
</feature>
<comment type="caution">
    <text evidence="13">The sequence shown here is derived from an EMBL/GenBank/DDBJ whole genome shotgun (WGS) entry which is preliminary data.</text>
</comment>
<dbReference type="InterPro" id="IPR001264">
    <property type="entry name" value="Glyco_trans_51"/>
</dbReference>
<sequence length="757" mass="82093">MASIPPSAAPSAVPRVADKEARLKKDKRRRWIIAGLALLIMFSGVGLIAGTYFYDQVITPDQLTLENSTEVFGSDGKTQIAKLGSKNRSEVAVDKLPEQVRNALIAGEDKNFYKHHGIDLWGIGRAAWNNLTGGATQGASTITQQYARIAANDLEVSYGRKLREAVMARKLEDQYQKIDIMGFYLNTVYFGRGAYGIGAAAEVYFGIPPDKIETLKVEQAAVLGAVLRQPEPDGSAKGYDPQNDPQAATDRWNYVLNNMVEMKWLSTSERSALQYPKVLTFEGATNTGAWGYTDRGTGYVIRYVEEELTKRGVVKYLNENKLGNWKNAGLRITTTIDQRVQNAMEAQLNRELPKSALSTQAPNIIGAGVALEPGTGRVLAYYGGTNSGTNTDWAGKQAPHPPASSFKIYTLAAGVNEKISVKSLWDSRKLEKSKGDIVDLDNANREGSPTCVASCTLEQMTIDSFNVPFFELTQKIGPQKVMQMAANAGVRTAWTTDSPEQAIDLTKGAPAGRKPFDYYAGIGQYPITVLDHATGTATIANHGIYNEPHFVLKVERKNRANGKWEHLEIGDEKLAPKQTIPRPVADEVTGVLKQIPKGDSVAGSGRESAGKTGTWENGLKKADGVTPVYDGTNAHAWFTGFTTQVVATFWIGSNDYNKTPIKTPGGANIGSSYPRGLWKKFMDQVHKELNLPATKLPSITGMGLTDGGTGESPSPSPVPQPEPTQSPKPSDSPKPTKQPTTPPPPTVLPTLPTRKPG</sequence>
<gene>
    <name evidence="13" type="ORF">Rhe02_70220</name>
</gene>
<evidence type="ECO:0000256" key="10">
    <source>
        <dbReference type="SAM" id="Phobius"/>
    </source>
</evidence>
<organism evidence="13 14">
    <name type="scientific">Rhizocola hellebori</name>
    <dbReference type="NCBI Taxonomy" id="1392758"/>
    <lineage>
        <taxon>Bacteria</taxon>
        <taxon>Bacillati</taxon>
        <taxon>Actinomycetota</taxon>
        <taxon>Actinomycetes</taxon>
        <taxon>Micromonosporales</taxon>
        <taxon>Micromonosporaceae</taxon>
        <taxon>Rhizocola</taxon>
    </lineage>
</organism>
<evidence type="ECO:0000313" key="14">
    <source>
        <dbReference type="Proteomes" id="UP000612899"/>
    </source>
</evidence>
<dbReference type="GO" id="GO:0006508">
    <property type="term" value="P:proteolysis"/>
    <property type="evidence" value="ECO:0007669"/>
    <property type="project" value="UniProtKB-KW"/>
</dbReference>
<dbReference type="GO" id="GO:0009252">
    <property type="term" value="P:peptidoglycan biosynthetic process"/>
    <property type="evidence" value="ECO:0007669"/>
    <property type="project" value="TreeGrafter"/>
</dbReference>
<dbReference type="GO" id="GO:0030288">
    <property type="term" value="C:outer membrane-bounded periplasmic space"/>
    <property type="evidence" value="ECO:0007669"/>
    <property type="project" value="TreeGrafter"/>
</dbReference>
<keyword evidence="6" id="KW-0511">Multifunctional enzyme</keyword>
<evidence type="ECO:0000256" key="6">
    <source>
        <dbReference type="ARBA" id="ARBA00023268"/>
    </source>
</evidence>
<accession>A0A8J3QDU6</accession>
<dbReference type="Pfam" id="PF00905">
    <property type="entry name" value="Transpeptidase"/>
    <property type="match status" value="1"/>
</dbReference>
<evidence type="ECO:0000259" key="12">
    <source>
        <dbReference type="Pfam" id="PF00912"/>
    </source>
</evidence>
<evidence type="ECO:0000259" key="11">
    <source>
        <dbReference type="Pfam" id="PF00905"/>
    </source>
</evidence>
<evidence type="ECO:0000256" key="4">
    <source>
        <dbReference type="ARBA" id="ARBA00022679"/>
    </source>
</evidence>
<dbReference type="EMBL" id="BONY01000058">
    <property type="protein sequence ID" value="GIH08955.1"/>
    <property type="molecule type" value="Genomic_DNA"/>
</dbReference>
<dbReference type="PANTHER" id="PTHR32282">
    <property type="entry name" value="BINDING PROTEIN TRANSPEPTIDASE, PUTATIVE-RELATED"/>
    <property type="match status" value="1"/>
</dbReference>
<dbReference type="Pfam" id="PF00912">
    <property type="entry name" value="Transgly"/>
    <property type="match status" value="1"/>
</dbReference>
<dbReference type="SUPFAM" id="SSF56601">
    <property type="entry name" value="beta-lactamase/transpeptidase-like"/>
    <property type="match status" value="1"/>
</dbReference>
<evidence type="ECO:0000256" key="8">
    <source>
        <dbReference type="ARBA" id="ARBA00049902"/>
    </source>
</evidence>
<dbReference type="GO" id="GO:0008955">
    <property type="term" value="F:peptidoglycan glycosyltransferase activity"/>
    <property type="evidence" value="ECO:0007669"/>
    <property type="project" value="UniProtKB-EC"/>
</dbReference>